<sequence length="134" mass="15115">MDWCWRLLVFIVAREIGATPPPTGIGDRSSSSSLVEMVMSRAEALTQTQARAQSELGDAASSAESVVGSEQLAEKDAEYARRIDETRRQMVEKEAENQRWLEETQQQLNEQNRMLQTLIVKLGIEMPPPPPREM</sequence>
<feature type="compositionally biased region" description="Low complexity" evidence="2">
    <location>
        <begin position="59"/>
        <end position="70"/>
    </location>
</feature>
<evidence type="ECO:0000256" key="1">
    <source>
        <dbReference type="SAM" id="Coils"/>
    </source>
</evidence>
<protein>
    <submittedName>
        <fullName evidence="4">Uncharacterized protein</fullName>
    </submittedName>
</protein>
<feature type="coiled-coil region" evidence="1">
    <location>
        <begin position="76"/>
        <end position="121"/>
    </location>
</feature>
<gene>
    <name evidence="4" type="ORF">TorRG33x02_313450</name>
</gene>
<dbReference type="Proteomes" id="UP000237000">
    <property type="component" value="Unassembled WGS sequence"/>
</dbReference>
<keyword evidence="5" id="KW-1185">Reference proteome</keyword>
<dbReference type="EMBL" id="JXTC01000483">
    <property type="protein sequence ID" value="PON50716.1"/>
    <property type="molecule type" value="Genomic_DNA"/>
</dbReference>
<accession>A0A2P5BPK8</accession>
<dbReference type="InParanoid" id="A0A2P5BPK8"/>
<evidence type="ECO:0000256" key="3">
    <source>
        <dbReference type="SAM" id="SignalP"/>
    </source>
</evidence>
<reference evidence="5" key="1">
    <citation type="submission" date="2016-06" db="EMBL/GenBank/DDBJ databases">
        <title>Parallel loss of symbiosis genes in relatives of nitrogen-fixing non-legume Parasponia.</title>
        <authorList>
            <person name="Van Velzen R."/>
            <person name="Holmer R."/>
            <person name="Bu F."/>
            <person name="Rutten L."/>
            <person name="Van Zeijl A."/>
            <person name="Liu W."/>
            <person name="Santuari L."/>
            <person name="Cao Q."/>
            <person name="Sharma T."/>
            <person name="Shen D."/>
            <person name="Roswanjaya Y."/>
            <person name="Wardhani T."/>
            <person name="Kalhor M.S."/>
            <person name="Jansen J."/>
            <person name="Van den Hoogen J."/>
            <person name="Gungor B."/>
            <person name="Hartog M."/>
            <person name="Hontelez J."/>
            <person name="Verver J."/>
            <person name="Yang W.-C."/>
            <person name="Schijlen E."/>
            <person name="Repin R."/>
            <person name="Schilthuizen M."/>
            <person name="Schranz E."/>
            <person name="Heidstra R."/>
            <person name="Miyata K."/>
            <person name="Fedorova E."/>
            <person name="Kohlen W."/>
            <person name="Bisseling T."/>
            <person name="Smit S."/>
            <person name="Geurts R."/>
        </authorList>
    </citation>
    <scope>NUCLEOTIDE SEQUENCE [LARGE SCALE GENOMIC DNA]</scope>
    <source>
        <strain evidence="5">cv. RG33-2</strain>
    </source>
</reference>
<proteinExistence type="predicted"/>
<keyword evidence="1" id="KW-0175">Coiled coil</keyword>
<feature type="region of interest" description="Disordered" evidence="2">
    <location>
        <begin position="50"/>
        <end position="75"/>
    </location>
</feature>
<feature type="chain" id="PRO_5015181100" evidence="3">
    <location>
        <begin position="19"/>
        <end position="134"/>
    </location>
</feature>
<evidence type="ECO:0000313" key="4">
    <source>
        <dbReference type="EMBL" id="PON50716.1"/>
    </source>
</evidence>
<dbReference type="AlphaFoldDB" id="A0A2P5BPK8"/>
<evidence type="ECO:0000313" key="5">
    <source>
        <dbReference type="Proteomes" id="UP000237000"/>
    </source>
</evidence>
<name>A0A2P5BPK8_TREOI</name>
<comment type="caution">
    <text evidence="4">The sequence shown here is derived from an EMBL/GenBank/DDBJ whole genome shotgun (WGS) entry which is preliminary data.</text>
</comment>
<organism evidence="4 5">
    <name type="scientific">Trema orientale</name>
    <name type="common">Charcoal tree</name>
    <name type="synonym">Celtis orientalis</name>
    <dbReference type="NCBI Taxonomy" id="63057"/>
    <lineage>
        <taxon>Eukaryota</taxon>
        <taxon>Viridiplantae</taxon>
        <taxon>Streptophyta</taxon>
        <taxon>Embryophyta</taxon>
        <taxon>Tracheophyta</taxon>
        <taxon>Spermatophyta</taxon>
        <taxon>Magnoliopsida</taxon>
        <taxon>eudicotyledons</taxon>
        <taxon>Gunneridae</taxon>
        <taxon>Pentapetalae</taxon>
        <taxon>rosids</taxon>
        <taxon>fabids</taxon>
        <taxon>Rosales</taxon>
        <taxon>Cannabaceae</taxon>
        <taxon>Trema</taxon>
    </lineage>
</organism>
<feature type="signal peptide" evidence="3">
    <location>
        <begin position="1"/>
        <end position="18"/>
    </location>
</feature>
<evidence type="ECO:0000256" key="2">
    <source>
        <dbReference type="SAM" id="MobiDB-lite"/>
    </source>
</evidence>
<keyword evidence="3" id="KW-0732">Signal</keyword>